<evidence type="ECO:0000313" key="2">
    <source>
        <dbReference type="EMBL" id="MBD8499655.1"/>
    </source>
</evidence>
<dbReference type="PANTHER" id="PTHR43328">
    <property type="entry name" value="ACETYLTRANSFERASE-RELATED"/>
    <property type="match status" value="1"/>
</dbReference>
<organism evidence="2 3">
    <name type="scientific">Paenibacillus arenosi</name>
    <dbReference type="NCBI Taxonomy" id="2774142"/>
    <lineage>
        <taxon>Bacteria</taxon>
        <taxon>Bacillati</taxon>
        <taxon>Bacillota</taxon>
        <taxon>Bacilli</taxon>
        <taxon>Bacillales</taxon>
        <taxon>Paenibacillaceae</taxon>
        <taxon>Paenibacillus</taxon>
    </lineage>
</organism>
<dbReference type="Proteomes" id="UP000634529">
    <property type="component" value="Unassembled WGS sequence"/>
</dbReference>
<sequence length="166" mass="18923">MITRLHTSPEVKLAFYRSEHLASLKQFKLPKEQEKFTALPVEMLEVVTEGQYLVVIEHDSDAVGFFMLHATKRVKQYTDNSHAMLLTALSIDHAQQGRGFAKRGMKQLSAFVKEHFPSCNEIVLAVNHRNTAAQQLYLNVGFEDSGRRKEGPLGEQWIMSYLITSE</sequence>
<name>A0ABR9B2H8_9BACL</name>
<dbReference type="Pfam" id="PF00583">
    <property type="entry name" value="Acetyltransf_1"/>
    <property type="match status" value="1"/>
</dbReference>
<dbReference type="EMBL" id="JACYTN010000013">
    <property type="protein sequence ID" value="MBD8499655.1"/>
    <property type="molecule type" value="Genomic_DNA"/>
</dbReference>
<keyword evidence="3" id="KW-1185">Reference proteome</keyword>
<evidence type="ECO:0000313" key="3">
    <source>
        <dbReference type="Proteomes" id="UP000634529"/>
    </source>
</evidence>
<proteinExistence type="predicted"/>
<gene>
    <name evidence="2" type="ORF">IFO66_15280</name>
</gene>
<dbReference type="InterPro" id="IPR016181">
    <property type="entry name" value="Acyl_CoA_acyltransferase"/>
</dbReference>
<comment type="caution">
    <text evidence="2">The sequence shown here is derived from an EMBL/GenBank/DDBJ whole genome shotgun (WGS) entry which is preliminary data.</text>
</comment>
<dbReference type="PANTHER" id="PTHR43328:SF1">
    <property type="entry name" value="N-ACETYLTRANSFERASE DOMAIN-CONTAINING PROTEIN"/>
    <property type="match status" value="1"/>
</dbReference>
<reference evidence="2 3" key="1">
    <citation type="submission" date="2020-09" db="EMBL/GenBank/DDBJ databases">
        <title>Paenibacillus sp. CAU 1523 isolated from sand of Haeundae Beach.</title>
        <authorList>
            <person name="Kim W."/>
        </authorList>
    </citation>
    <scope>NUCLEOTIDE SEQUENCE [LARGE SCALE GENOMIC DNA]</scope>
    <source>
        <strain evidence="2 3">CAU 1523</strain>
    </source>
</reference>
<dbReference type="RefSeq" id="WP_192025989.1">
    <property type="nucleotide sequence ID" value="NZ_JACYTN010000013.1"/>
</dbReference>
<dbReference type="PROSITE" id="PS51186">
    <property type="entry name" value="GNAT"/>
    <property type="match status" value="1"/>
</dbReference>
<accession>A0ABR9B2H8</accession>
<evidence type="ECO:0000259" key="1">
    <source>
        <dbReference type="PROSITE" id="PS51186"/>
    </source>
</evidence>
<dbReference type="InterPro" id="IPR000182">
    <property type="entry name" value="GNAT_dom"/>
</dbReference>
<dbReference type="SUPFAM" id="SSF55729">
    <property type="entry name" value="Acyl-CoA N-acyltransferases (Nat)"/>
    <property type="match status" value="1"/>
</dbReference>
<dbReference type="Gene3D" id="3.40.630.30">
    <property type="match status" value="1"/>
</dbReference>
<feature type="domain" description="N-acetyltransferase" evidence="1">
    <location>
        <begin position="11"/>
        <end position="164"/>
    </location>
</feature>
<protein>
    <submittedName>
        <fullName evidence="2">GNAT family N-acetyltransferase</fullName>
    </submittedName>
</protein>